<evidence type="ECO:0000313" key="2">
    <source>
        <dbReference type="Proteomes" id="UP000824469"/>
    </source>
</evidence>
<feature type="non-terminal residue" evidence="1">
    <location>
        <position position="1"/>
    </location>
</feature>
<name>A0AA38G5X2_TAXCH</name>
<dbReference type="Proteomes" id="UP000824469">
    <property type="component" value="Unassembled WGS sequence"/>
</dbReference>
<organism evidence="1 2">
    <name type="scientific">Taxus chinensis</name>
    <name type="common">Chinese yew</name>
    <name type="synonym">Taxus wallichiana var. chinensis</name>
    <dbReference type="NCBI Taxonomy" id="29808"/>
    <lineage>
        <taxon>Eukaryota</taxon>
        <taxon>Viridiplantae</taxon>
        <taxon>Streptophyta</taxon>
        <taxon>Embryophyta</taxon>
        <taxon>Tracheophyta</taxon>
        <taxon>Spermatophyta</taxon>
        <taxon>Pinopsida</taxon>
        <taxon>Pinidae</taxon>
        <taxon>Conifers II</taxon>
        <taxon>Cupressales</taxon>
        <taxon>Taxaceae</taxon>
        <taxon>Taxus</taxon>
    </lineage>
</organism>
<accession>A0AA38G5X2</accession>
<protein>
    <submittedName>
        <fullName evidence="1">Uncharacterized protein</fullName>
    </submittedName>
</protein>
<dbReference type="AlphaFoldDB" id="A0AA38G5X2"/>
<keyword evidence="2" id="KW-1185">Reference proteome</keyword>
<gene>
    <name evidence="1" type="ORF">KI387_019015</name>
</gene>
<comment type="caution">
    <text evidence="1">The sequence shown here is derived from an EMBL/GenBank/DDBJ whole genome shotgun (WGS) entry which is preliminary data.</text>
</comment>
<dbReference type="EMBL" id="JAHRHJ020000004">
    <property type="protein sequence ID" value="KAH9317246.1"/>
    <property type="molecule type" value="Genomic_DNA"/>
</dbReference>
<feature type="non-terminal residue" evidence="1">
    <location>
        <position position="110"/>
    </location>
</feature>
<evidence type="ECO:0000313" key="1">
    <source>
        <dbReference type="EMBL" id="KAH9317246.1"/>
    </source>
</evidence>
<sequence length="110" mass="12748">ASTPQSALSQHIVLINHLQLFVRWATSHQFLIHLSVTRFRIYGGCSLVRRFRRFFLGGRHEPGDQRWQIIVGIEDRDGQQEVKAACLKLLRHGDLMAVRPLMRGLPDLRH</sequence>
<proteinExistence type="predicted"/>
<reference evidence="1 2" key="1">
    <citation type="journal article" date="2021" name="Nat. Plants">
        <title>The Taxus genome provides insights into paclitaxel biosynthesis.</title>
        <authorList>
            <person name="Xiong X."/>
            <person name="Gou J."/>
            <person name="Liao Q."/>
            <person name="Li Y."/>
            <person name="Zhou Q."/>
            <person name="Bi G."/>
            <person name="Li C."/>
            <person name="Du R."/>
            <person name="Wang X."/>
            <person name="Sun T."/>
            <person name="Guo L."/>
            <person name="Liang H."/>
            <person name="Lu P."/>
            <person name="Wu Y."/>
            <person name="Zhang Z."/>
            <person name="Ro D.K."/>
            <person name="Shang Y."/>
            <person name="Huang S."/>
            <person name="Yan J."/>
        </authorList>
    </citation>
    <scope>NUCLEOTIDE SEQUENCE [LARGE SCALE GENOMIC DNA]</scope>
    <source>
        <strain evidence="1">Ta-2019</strain>
    </source>
</reference>